<name>A0A316V2A3_9BASI</name>
<dbReference type="RefSeq" id="XP_025351989.1">
    <property type="nucleotide sequence ID" value="XM_025499692.1"/>
</dbReference>
<protein>
    <recommendedName>
        <fullName evidence="4">non-reducing end alpha-L-arabinofuranosidase</fullName>
        <ecNumber evidence="4">3.2.1.55</ecNumber>
    </recommendedName>
</protein>
<sequence>MDPFTHSEGLSQRPIHIHPFQIAVETSRPVSGSLTKEQKELASGLKDSKIKQLIPENAVFVSKKLYSGFLEHVGRCIYGGIVNDPEQTCSDDLLLPLPNTSVDWHKDRLKVRKDVFEELSIELGIEAKEWYTLSKDQQALRPLLRWPGGNYVSNYHWQDGIGPIHKRPQRIELAWHGTESNTFGTDEYIEYCRKLGVEPYICLNMGTGTLEEALAWLEYCNGTGNTYWANLRRANTGKEEPHNVQYWGLGNELWGEWQVGRMNAVEYTRTAQRWAHALKLVDPTIKLVSCGKEGGCEWDWTVLQGLNGLVDLHSIHYYTMLGHQNHIRSDEKDNLGSYEKNVFGAAAAEQYITTCVKLIDMAQMEAYNAIPMEKLRDMVNKMYPAPIGICMDEWNVWDDRKATPQRGLEQVYDYTDMLGTVAWLHVLVRNTARMPIACLAQSVNVLSPLLTNSTSTLRQGTYYPVSLFAKYMCDGYLLQVPSLPDIYTGLTFPVWSQEIARPAYVDLVAILLPGKGAIHLSILNRHPTATWQAPLQILAEEFEIENIEVYSIFNKDLQATNTFEKPDAIIPKQQTIDAQTWHDTKGLIPVKPHSWSLVLLRGELAS</sequence>
<evidence type="ECO:0000256" key="1">
    <source>
        <dbReference type="ARBA" id="ARBA00001462"/>
    </source>
</evidence>
<accession>A0A316V2A3</accession>
<dbReference type="Proteomes" id="UP000245771">
    <property type="component" value="Unassembled WGS sequence"/>
</dbReference>
<dbReference type="Gene3D" id="2.60.40.1180">
    <property type="entry name" value="Golgi alpha-mannosidase II"/>
    <property type="match status" value="1"/>
</dbReference>
<dbReference type="EC" id="3.2.1.55" evidence="4"/>
<evidence type="ECO:0000259" key="9">
    <source>
        <dbReference type="SMART" id="SM00813"/>
    </source>
</evidence>
<reference evidence="10 11" key="1">
    <citation type="journal article" date="2018" name="Mol. Biol. Evol.">
        <title>Broad Genomic Sampling Reveals a Smut Pathogenic Ancestry of the Fungal Clade Ustilaginomycotina.</title>
        <authorList>
            <person name="Kijpornyongpan T."/>
            <person name="Mondo S.J."/>
            <person name="Barry K."/>
            <person name="Sandor L."/>
            <person name="Lee J."/>
            <person name="Lipzen A."/>
            <person name="Pangilinan J."/>
            <person name="LaButti K."/>
            <person name="Hainaut M."/>
            <person name="Henrissat B."/>
            <person name="Grigoriev I.V."/>
            <person name="Spatafora J.W."/>
            <person name="Aime M.C."/>
        </authorList>
    </citation>
    <scope>NUCLEOTIDE SEQUENCE [LARGE SCALE GENOMIC DNA]</scope>
    <source>
        <strain evidence="10 11">MCA 3882</strain>
    </source>
</reference>
<dbReference type="GeneID" id="37021473"/>
<keyword evidence="6" id="KW-0119">Carbohydrate metabolism</keyword>
<evidence type="ECO:0000256" key="8">
    <source>
        <dbReference type="ARBA" id="ARBA00037415"/>
    </source>
</evidence>
<evidence type="ECO:0000313" key="11">
    <source>
        <dbReference type="Proteomes" id="UP000245771"/>
    </source>
</evidence>
<dbReference type="InterPro" id="IPR010720">
    <property type="entry name" value="Alpha-L-AF_C"/>
</dbReference>
<evidence type="ECO:0000256" key="3">
    <source>
        <dbReference type="ARBA" id="ARBA00007186"/>
    </source>
</evidence>
<evidence type="ECO:0000256" key="5">
    <source>
        <dbReference type="ARBA" id="ARBA00022801"/>
    </source>
</evidence>
<evidence type="ECO:0000256" key="4">
    <source>
        <dbReference type="ARBA" id="ARBA00012670"/>
    </source>
</evidence>
<evidence type="ECO:0000256" key="7">
    <source>
        <dbReference type="ARBA" id="ARBA00023295"/>
    </source>
</evidence>
<dbReference type="InterPro" id="IPR017853">
    <property type="entry name" value="GH"/>
</dbReference>
<keyword evidence="5 10" id="KW-0378">Hydrolase</keyword>
<dbReference type="UniPathway" id="UPA00667"/>
<keyword evidence="7" id="KW-0326">Glycosidase</keyword>
<evidence type="ECO:0000313" key="10">
    <source>
        <dbReference type="EMBL" id="PWN31687.1"/>
    </source>
</evidence>
<proteinExistence type="inferred from homology"/>
<dbReference type="SUPFAM" id="SSF51011">
    <property type="entry name" value="Glycosyl hydrolase domain"/>
    <property type="match status" value="1"/>
</dbReference>
<dbReference type="GO" id="GO:0031222">
    <property type="term" value="P:arabinan catabolic process"/>
    <property type="evidence" value="ECO:0007669"/>
    <property type="project" value="UniProtKB-UniPathway"/>
</dbReference>
<comment type="pathway">
    <text evidence="2">Glycan metabolism; L-arabinan degradation.</text>
</comment>
<dbReference type="Pfam" id="PF06964">
    <property type="entry name" value="Alpha-L-AF_C"/>
    <property type="match status" value="1"/>
</dbReference>
<gene>
    <name evidence="10" type="ORF">FA14DRAFT_162617</name>
</gene>
<dbReference type="InterPro" id="IPR055235">
    <property type="entry name" value="ASD1_cat"/>
</dbReference>
<comment type="function">
    <text evidence="8">Alpha-L-arabinofuranosidase involved in the degradation of arabinoxylan, a major component of plant hemicellulose. Acts only on small linear 1,5-alpha-linked L-arabinofuranosyl oligosaccharides.</text>
</comment>
<dbReference type="PANTHER" id="PTHR43576">
    <property type="entry name" value="ALPHA-L-ARABINOFURANOSIDASE C-RELATED"/>
    <property type="match status" value="1"/>
</dbReference>
<keyword evidence="11" id="KW-1185">Reference proteome</keyword>
<dbReference type="InParanoid" id="A0A316V2A3"/>
<dbReference type="Pfam" id="PF22848">
    <property type="entry name" value="ASD1_dom"/>
    <property type="match status" value="1"/>
</dbReference>
<comment type="similarity">
    <text evidence="3">Belongs to the glycosyl hydrolase 51 family.</text>
</comment>
<dbReference type="GO" id="GO:0046556">
    <property type="term" value="F:alpha-L-arabinofuranosidase activity"/>
    <property type="evidence" value="ECO:0007669"/>
    <property type="project" value="UniProtKB-EC"/>
</dbReference>
<dbReference type="GO" id="GO:0046373">
    <property type="term" value="P:L-arabinose metabolic process"/>
    <property type="evidence" value="ECO:0007669"/>
    <property type="project" value="InterPro"/>
</dbReference>
<evidence type="ECO:0000256" key="2">
    <source>
        <dbReference type="ARBA" id="ARBA00004834"/>
    </source>
</evidence>
<dbReference type="PANTHER" id="PTHR43576:SF3">
    <property type="entry name" value="ALPHA-L-ARABINOFURANOSIDASE C"/>
    <property type="match status" value="1"/>
</dbReference>
<dbReference type="STRING" id="1280837.A0A316V2A3"/>
<dbReference type="InterPro" id="IPR013780">
    <property type="entry name" value="Glyco_hydro_b"/>
</dbReference>
<dbReference type="EMBL" id="KZ819607">
    <property type="protein sequence ID" value="PWN31687.1"/>
    <property type="molecule type" value="Genomic_DNA"/>
</dbReference>
<organism evidence="10 11">
    <name type="scientific">Meira miltonrushii</name>
    <dbReference type="NCBI Taxonomy" id="1280837"/>
    <lineage>
        <taxon>Eukaryota</taxon>
        <taxon>Fungi</taxon>
        <taxon>Dikarya</taxon>
        <taxon>Basidiomycota</taxon>
        <taxon>Ustilaginomycotina</taxon>
        <taxon>Exobasidiomycetes</taxon>
        <taxon>Exobasidiales</taxon>
        <taxon>Brachybasidiaceae</taxon>
        <taxon>Meira</taxon>
    </lineage>
</organism>
<comment type="catalytic activity">
    <reaction evidence="1">
        <text>Hydrolysis of terminal non-reducing alpha-L-arabinofuranoside residues in alpha-L-arabinosides.</text>
        <dbReference type="EC" id="3.2.1.55"/>
    </reaction>
</comment>
<dbReference type="SMART" id="SM00813">
    <property type="entry name" value="Alpha-L-AF_C"/>
    <property type="match status" value="1"/>
</dbReference>
<dbReference type="AlphaFoldDB" id="A0A316V2A3"/>
<feature type="domain" description="Alpha-L-arabinofuranosidase C-terminal" evidence="9">
    <location>
        <begin position="392"/>
        <end position="594"/>
    </location>
</feature>
<evidence type="ECO:0000256" key="6">
    <source>
        <dbReference type="ARBA" id="ARBA00023277"/>
    </source>
</evidence>
<dbReference type="Gene3D" id="3.20.20.80">
    <property type="entry name" value="Glycosidases"/>
    <property type="match status" value="1"/>
</dbReference>
<dbReference type="SUPFAM" id="SSF51445">
    <property type="entry name" value="(Trans)glycosidases"/>
    <property type="match status" value="1"/>
</dbReference>
<dbReference type="OrthoDB" id="3032304at2759"/>